<dbReference type="PANTHER" id="PTHR24322:SF736">
    <property type="entry name" value="RETINOL DEHYDROGENASE 10"/>
    <property type="match status" value="1"/>
</dbReference>
<dbReference type="Gene3D" id="3.40.50.720">
    <property type="entry name" value="NAD(P)-binding Rossmann-like Domain"/>
    <property type="match status" value="1"/>
</dbReference>
<evidence type="ECO:0000256" key="2">
    <source>
        <dbReference type="ARBA" id="ARBA00023002"/>
    </source>
</evidence>
<accession>A0A8K0X7W1</accession>
<dbReference type="GO" id="GO:0016616">
    <property type="term" value="F:oxidoreductase activity, acting on the CH-OH group of donors, NAD or NADP as acceptor"/>
    <property type="evidence" value="ECO:0007669"/>
    <property type="project" value="TreeGrafter"/>
</dbReference>
<protein>
    <submittedName>
        <fullName evidence="3">Uncharacterized protein</fullName>
    </submittedName>
</protein>
<keyword evidence="4" id="KW-1185">Reference proteome</keyword>
<dbReference type="PRINTS" id="PR00081">
    <property type="entry name" value="GDHRDH"/>
</dbReference>
<comment type="caution">
    <text evidence="3">The sequence shown here is derived from an EMBL/GenBank/DDBJ whole genome shotgun (WGS) entry which is preliminary data.</text>
</comment>
<dbReference type="OrthoDB" id="10253736at2759"/>
<reference evidence="3" key="1">
    <citation type="journal article" date="2021" name="Nat. Commun.">
        <title>Genetic determinants of endophytism in the Arabidopsis root mycobiome.</title>
        <authorList>
            <person name="Mesny F."/>
            <person name="Miyauchi S."/>
            <person name="Thiergart T."/>
            <person name="Pickel B."/>
            <person name="Atanasova L."/>
            <person name="Karlsson M."/>
            <person name="Huettel B."/>
            <person name="Barry K.W."/>
            <person name="Haridas S."/>
            <person name="Chen C."/>
            <person name="Bauer D."/>
            <person name="Andreopoulos W."/>
            <person name="Pangilinan J."/>
            <person name="LaButti K."/>
            <person name="Riley R."/>
            <person name="Lipzen A."/>
            <person name="Clum A."/>
            <person name="Drula E."/>
            <person name="Henrissat B."/>
            <person name="Kohler A."/>
            <person name="Grigoriev I.V."/>
            <person name="Martin F.M."/>
            <person name="Hacquard S."/>
        </authorList>
    </citation>
    <scope>NUCLEOTIDE SEQUENCE</scope>
    <source>
        <strain evidence="3">MPI-CAGE-AT-0016</strain>
    </source>
</reference>
<dbReference type="InterPro" id="IPR002347">
    <property type="entry name" value="SDR_fam"/>
</dbReference>
<comment type="similarity">
    <text evidence="1">Belongs to the short-chain dehydrogenases/reductases (SDR) family.</text>
</comment>
<name>A0A8K0X7W1_9PEZI</name>
<proteinExistence type="inferred from homology"/>
<dbReference type="Proteomes" id="UP000813385">
    <property type="component" value="Unassembled WGS sequence"/>
</dbReference>
<dbReference type="SUPFAM" id="SSF51735">
    <property type="entry name" value="NAD(P)-binding Rossmann-fold domains"/>
    <property type="match status" value="1"/>
</dbReference>
<evidence type="ECO:0000313" key="3">
    <source>
        <dbReference type="EMBL" id="KAH7374704.1"/>
    </source>
</evidence>
<sequence length="312" mass="34736">MPRSRWLSISKTTRILKPSGTSFTICQSTQHYHHTGHFRFQSHSMRAMEASNHFLTEDWIFLPKSMNNSFITSALSLVRELKRTLNAFALNKWRLVAPGKWHWPSEISVVTGGCGGIGKELVLKLRARGVRVAILDLLPLPGDFEDDSSILFIKTDITSPEQVAEAAQTIRDTFGHPSILINNAGLGAPHSILDTPPGYLSKMFGAAALTFHEGVNSELKVKYKADGVITTIIQRSWVRTPMSPDNADEIEHKQGKMLRPEAVAEAALEYIWSCKGGHVILPNSLSFFSTLKGWPNWAQELMRDAMGRSSLL</sequence>
<organism evidence="3 4">
    <name type="scientific">Plectosphaerella cucumerina</name>
    <dbReference type="NCBI Taxonomy" id="40658"/>
    <lineage>
        <taxon>Eukaryota</taxon>
        <taxon>Fungi</taxon>
        <taxon>Dikarya</taxon>
        <taxon>Ascomycota</taxon>
        <taxon>Pezizomycotina</taxon>
        <taxon>Sordariomycetes</taxon>
        <taxon>Hypocreomycetidae</taxon>
        <taxon>Glomerellales</taxon>
        <taxon>Plectosphaerellaceae</taxon>
        <taxon>Plectosphaerella</taxon>
    </lineage>
</organism>
<dbReference type="InterPro" id="IPR036291">
    <property type="entry name" value="NAD(P)-bd_dom_sf"/>
</dbReference>
<gene>
    <name evidence="3" type="ORF">B0T11DRAFT_292501</name>
</gene>
<evidence type="ECO:0000313" key="4">
    <source>
        <dbReference type="Proteomes" id="UP000813385"/>
    </source>
</evidence>
<keyword evidence="2" id="KW-0560">Oxidoreductase</keyword>
<dbReference type="Pfam" id="PF00106">
    <property type="entry name" value="adh_short"/>
    <property type="match status" value="1"/>
</dbReference>
<evidence type="ECO:0000256" key="1">
    <source>
        <dbReference type="ARBA" id="ARBA00006484"/>
    </source>
</evidence>
<dbReference type="EMBL" id="JAGPXD010000001">
    <property type="protein sequence ID" value="KAH7374704.1"/>
    <property type="molecule type" value="Genomic_DNA"/>
</dbReference>
<dbReference type="AlphaFoldDB" id="A0A8K0X7W1"/>
<dbReference type="PANTHER" id="PTHR24322">
    <property type="entry name" value="PKSB"/>
    <property type="match status" value="1"/>
</dbReference>